<dbReference type="Pfam" id="PF03457">
    <property type="entry name" value="HA"/>
    <property type="match status" value="1"/>
</dbReference>
<gene>
    <name evidence="2" type="ORF">GIS00_12085</name>
</gene>
<feature type="domain" description="Helicase-associated" evidence="1">
    <location>
        <begin position="13"/>
        <end position="72"/>
    </location>
</feature>
<evidence type="ECO:0000313" key="3">
    <source>
        <dbReference type="Proteomes" id="UP000460221"/>
    </source>
</evidence>
<evidence type="ECO:0000313" key="2">
    <source>
        <dbReference type="EMBL" id="MTD14681.1"/>
    </source>
</evidence>
<dbReference type="Gene3D" id="6.10.140.530">
    <property type="match status" value="1"/>
</dbReference>
<accession>A0A7K1FKL0</accession>
<dbReference type="EMBL" id="WLYK01000004">
    <property type="protein sequence ID" value="MTD14681.1"/>
    <property type="molecule type" value="Genomic_DNA"/>
</dbReference>
<dbReference type="AlphaFoldDB" id="A0A7K1FKL0"/>
<reference evidence="2 3" key="1">
    <citation type="submission" date="2019-11" db="EMBL/GenBank/DDBJ databases">
        <authorList>
            <person name="Jiang L.-Q."/>
        </authorList>
    </citation>
    <scope>NUCLEOTIDE SEQUENCE [LARGE SCALE GENOMIC DNA]</scope>
    <source>
        <strain evidence="2 3">YIM 132087</strain>
    </source>
</reference>
<proteinExistence type="predicted"/>
<organism evidence="2 3">
    <name type="scientific">Nakamurella alba</name>
    <dbReference type="NCBI Taxonomy" id="2665158"/>
    <lineage>
        <taxon>Bacteria</taxon>
        <taxon>Bacillati</taxon>
        <taxon>Actinomycetota</taxon>
        <taxon>Actinomycetes</taxon>
        <taxon>Nakamurellales</taxon>
        <taxon>Nakamurellaceae</taxon>
        <taxon>Nakamurella</taxon>
    </lineage>
</organism>
<evidence type="ECO:0000259" key="1">
    <source>
        <dbReference type="Pfam" id="PF03457"/>
    </source>
</evidence>
<name>A0A7K1FKL0_9ACTN</name>
<dbReference type="RefSeq" id="WP_154768716.1">
    <property type="nucleotide sequence ID" value="NZ_WLYK01000004.1"/>
</dbReference>
<protein>
    <recommendedName>
        <fullName evidence="1">Helicase-associated domain-containing protein</fullName>
    </recommendedName>
</protein>
<comment type="caution">
    <text evidence="2">The sequence shown here is derived from an EMBL/GenBank/DDBJ whole genome shotgun (WGS) entry which is preliminary data.</text>
</comment>
<dbReference type="Proteomes" id="UP000460221">
    <property type="component" value="Unassembled WGS sequence"/>
</dbReference>
<dbReference type="InterPro" id="IPR005114">
    <property type="entry name" value="Helicase_assoc"/>
</dbReference>
<sequence length="90" mass="10002">MVKGEQALGGDDPRWSRRLEAVAEHVARTGHLPSMAKGVGSQERSLGYWVNNQRRAHSIGLLKGNRVARLDAAVPIWYDSFQHRAPRSNG</sequence>
<keyword evidence="3" id="KW-1185">Reference proteome</keyword>